<proteinExistence type="predicted"/>
<feature type="region of interest" description="Disordered" evidence="1">
    <location>
        <begin position="128"/>
        <end position="193"/>
    </location>
</feature>
<dbReference type="GeneID" id="87835010"/>
<organism evidence="2 3">
    <name type="scientific">Chaetomium fimeti</name>
    <dbReference type="NCBI Taxonomy" id="1854472"/>
    <lineage>
        <taxon>Eukaryota</taxon>
        <taxon>Fungi</taxon>
        <taxon>Dikarya</taxon>
        <taxon>Ascomycota</taxon>
        <taxon>Pezizomycotina</taxon>
        <taxon>Sordariomycetes</taxon>
        <taxon>Sordariomycetidae</taxon>
        <taxon>Sordariales</taxon>
        <taxon>Chaetomiaceae</taxon>
        <taxon>Chaetomium</taxon>
    </lineage>
</organism>
<accession>A0AAE0LU27</accession>
<dbReference type="RefSeq" id="XP_062661072.1">
    <property type="nucleotide sequence ID" value="XM_062798062.1"/>
</dbReference>
<gene>
    <name evidence="2" type="ORF">B0H64DRAFT_126916</name>
</gene>
<evidence type="ECO:0000256" key="1">
    <source>
        <dbReference type="SAM" id="MobiDB-lite"/>
    </source>
</evidence>
<feature type="compositionally biased region" description="Basic and acidic residues" evidence="1">
    <location>
        <begin position="183"/>
        <end position="192"/>
    </location>
</feature>
<evidence type="ECO:0000313" key="2">
    <source>
        <dbReference type="EMBL" id="KAK3297558.1"/>
    </source>
</evidence>
<feature type="compositionally biased region" description="Basic and acidic residues" evidence="1">
    <location>
        <begin position="84"/>
        <end position="93"/>
    </location>
</feature>
<sequence>MSLMSSFARGASTPRMMRSSKPDSNKTCAILPIPPTPIPRMITLPTLVVNHQPPRTVPQSQTRRFPGSGSCHHHRVIIPPGIMTKEKEKKNEANRTSQEPPVRPKKKKRACFLPGFPSDVTGEFPIARGARSETPGTPGTLGTPQGAGARSRRNQTDRGSELKAQSEFLIEGRGLPNPTSRHTFPEKREKRPGFCRKGHREGCQGRKLLLAVASCCYLASNGLAMTADVMFTFFFLGAELTAQTQTLTVATPPLFSAGQSHAR</sequence>
<protein>
    <submittedName>
        <fullName evidence="2">Uncharacterized protein</fullName>
    </submittedName>
</protein>
<dbReference type="AlphaFoldDB" id="A0AAE0LU27"/>
<reference evidence="2" key="1">
    <citation type="journal article" date="2023" name="Mol. Phylogenet. Evol.">
        <title>Genome-scale phylogeny and comparative genomics of the fungal order Sordariales.</title>
        <authorList>
            <person name="Hensen N."/>
            <person name="Bonometti L."/>
            <person name="Westerberg I."/>
            <person name="Brannstrom I.O."/>
            <person name="Guillou S."/>
            <person name="Cros-Aarteil S."/>
            <person name="Calhoun S."/>
            <person name="Haridas S."/>
            <person name="Kuo A."/>
            <person name="Mondo S."/>
            <person name="Pangilinan J."/>
            <person name="Riley R."/>
            <person name="LaButti K."/>
            <person name="Andreopoulos B."/>
            <person name="Lipzen A."/>
            <person name="Chen C."/>
            <person name="Yan M."/>
            <person name="Daum C."/>
            <person name="Ng V."/>
            <person name="Clum A."/>
            <person name="Steindorff A."/>
            <person name="Ohm R.A."/>
            <person name="Martin F."/>
            <person name="Silar P."/>
            <person name="Natvig D.O."/>
            <person name="Lalanne C."/>
            <person name="Gautier V."/>
            <person name="Ament-Velasquez S.L."/>
            <person name="Kruys A."/>
            <person name="Hutchinson M.I."/>
            <person name="Powell A.J."/>
            <person name="Barry K."/>
            <person name="Miller A.N."/>
            <person name="Grigoriev I.V."/>
            <person name="Debuchy R."/>
            <person name="Gladieux P."/>
            <person name="Hiltunen Thoren M."/>
            <person name="Johannesson H."/>
        </authorList>
    </citation>
    <scope>NUCLEOTIDE SEQUENCE</scope>
    <source>
        <strain evidence="2">CBS 168.71</strain>
    </source>
</reference>
<evidence type="ECO:0000313" key="3">
    <source>
        <dbReference type="Proteomes" id="UP001278766"/>
    </source>
</evidence>
<name>A0AAE0LU27_9PEZI</name>
<dbReference type="EMBL" id="JAUEPN010000003">
    <property type="protein sequence ID" value="KAK3297558.1"/>
    <property type="molecule type" value="Genomic_DNA"/>
</dbReference>
<reference evidence="2" key="2">
    <citation type="submission" date="2023-06" db="EMBL/GenBank/DDBJ databases">
        <authorList>
            <consortium name="Lawrence Berkeley National Laboratory"/>
            <person name="Haridas S."/>
            <person name="Hensen N."/>
            <person name="Bonometti L."/>
            <person name="Westerberg I."/>
            <person name="Brannstrom I.O."/>
            <person name="Guillou S."/>
            <person name="Cros-Aarteil S."/>
            <person name="Calhoun S."/>
            <person name="Kuo A."/>
            <person name="Mondo S."/>
            <person name="Pangilinan J."/>
            <person name="Riley R."/>
            <person name="Labutti K."/>
            <person name="Andreopoulos B."/>
            <person name="Lipzen A."/>
            <person name="Chen C."/>
            <person name="Yanf M."/>
            <person name="Daum C."/>
            <person name="Ng V."/>
            <person name="Clum A."/>
            <person name="Steindorff A."/>
            <person name="Ohm R."/>
            <person name="Martin F."/>
            <person name="Silar P."/>
            <person name="Natvig D."/>
            <person name="Lalanne C."/>
            <person name="Gautier V."/>
            <person name="Ament-Velasquez S.L."/>
            <person name="Kruys A."/>
            <person name="Hutchinson M.I."/>
            <person name="Powell A.J."/>
            <person name="Barry K."/>
            <person name="Miller A.N."/>
            <person name="Grigoriev I.V."/>
            <person name="Debuchy R."/>
            <person name="Gladieux P."/>
            <person name="Thoren M.H."/>
            <person name="Johannesson H."/>
        </authorList>
    </citation>
    <scope>NUCLEOTIDE SEQUENCE</scope>
    <source>
        <strain evidence="2">CBS 168.71</strain>
    </source>
</reference>
<feature type="region of interest" description="Disordered" evidence="1">
    <location>
        <begin position="54"/>
        <end position="114"/>
    </location>
</feature>
<keyword evidence="3" id="KW-1185">Reference proteome</keyword>
<dbReference type="Proteomes" id="UP001278766">
    <property type="component" value="Unassembled WGS sequence"/>
</dbReference>
<feature type="compositionally biased region" description="Low complexity" evidence="1">
    <location>
        <begin position="134"/>
        <end position="146"/>
    </location>
</feature>
<comment type="caution">
    <text evidence="2">The sequence shown here is derived from an EMBL/GenBank/DDBJ whole genome shotgun (WGS) entry which is preliminary data.</text>
</comment>
<feature type="region of interest" description="Disordered" evidence="1">
    <location>
        <begin position="1"/>
        <end position="29"/>
    </location>
</feature>